<dbReference type="Pfam" id="PF02852">
    <property type="entry name" value="Pyr_redox_dim"/>
    <property type="match status" value="1"/>
</dbReference>
<feature type="domain" description="FAD/NAD(P)-binding" evidence="8">
    <location>
        <begin position="3"/>
        <end position="291"/>
    </location>
</feature>
<evidence type="ECO:0000259" key="8">
    <source>
        <dbReference type="Pfam" id="PF07992"/>
    </source>
</evidence>
<name>A0A644XB17_9ZZZZ</name>
<dbReference type="Pfam" id="PF07992">
    <property type="entry name" value="Pyr_redox_2"/>
    <property type="match status" value="1"/>
</dbReference>
<reference evidence="9" key="1">
    <citation type="submission" date="2019-08" db="EMBL/GenBank/DDBJ databases">
        <authorList>
            <person name="Kucharzyk K."/>
            <person name="Murdoch R.W."/>
            <person name="Higgins S."/>
            <person name="Loffler F."/>
        </authorList>
    </citation>
    <scope>NUCLEOTIDE SEQUENCE</scope>
</reference>
<dbReference type="Gene3D" id="3.50.50.60">
    <property type="entry name" value="FAD/NAD(P)-binding domain"/>
    <property type="match status" value="2"/>
</dbReference>
<dbReference type="PANTHER" id="PTHR43429">
    <property type="entry name" value="PYRIDINE NUCLEOTIDE-DISULFIDE OXIDOREDUCTASE DOMAIN-CONTAINING"/>
    <property type="match status" value="1"/>
</dbReference>
<dbReference type="PANTHER" id="PTHR43429:SF1">
    <property type="entry name" value="NAD(P)H SULFUR OXIDOREDUCTASE (COA-DEPENDENT)"/>
    <property type="match status" value="1"/>
</dbReference>
<dbReference type="PRINTS" id="PR00411">
    <property type="entry name" value="PNDRDTASEI"/>
</dbReference>
<comment type="cofactor">
    <cofactor evidence="1">
        <name>FAD</name>
        <dbReference type="ChEBI" id="CHEBI:57692"/>
    </cofactor>
</comment>
<dbReference type="PRINTS" id="PR00368">
    <property type="entry name" value="FADPNR"/>
</dbReference>
<dbReference type="InterPro" id="IPR016156">
    <property type="entry name" value="FAD/NAD-linked_Rdtase_dimer_sf"/>
</dbReference>
<accession>A0A644XB17</accession>
<dbReference type="EMBL" id="VSSQ01002114">
    <property type="protein sequence ID" value="MPM13410.1"/>
    <property type="molecule type" value="Genomic_DNA"/>
</dbReference>
<dbReference type="InterPro" id="IPR050260">
    <property type="entry name" value="FAD-bd_OxRdtase"/>
</dbReference>
<keyword evidence="6" id="KW-0676">Redox-active center</keyword>
<evidence type="ECO:0000256" key="4">
    <source>
        <dbReference type="ARBA" id="ARBA00022827"/>
    </source>
</evidence>
<comment type="caution">
    <text evidence="9">The sequence shown here is derived from an EMBL/GenBank/DDBJ whole genome shotgun (WGS) entry which is preliminary data.</text>
</comment>
<evidence type="ECO:0000313" key="9">
    <source>
        <dbReference type="EMBL" id="MPM13410.1"/>
    </source>
</evidence>
<dbReference type="InterPro" id="IPR023753">
    <property type="entry name" value="FAD/NAD-binding_dom"/>
</dbReference>
<evidence type="ECO:0000256" key="1">
    <source>
        <dbReference type="ARBA" id="ARBA00001974"/>
    </source>
</evidence>
<dbReference type="SUPFAM" id="SSF51905">
    <property type="entry name" value="FAD/NAD(P)-binding domain"/>
    <property type="match status" value="2"/>
</dbReference>
<comment type="similarity">
    <text evidence="2">Belongs to the class-III pyridine nucleotide-disulfide oxidoreductase family.</text>
</comment>
<protein>
    <submittedName>
        <fullName evidence="9">NADH peroxidase</fullName>
        <ecNumber evidence="9">1.11.1.1</ecNumber>
    </submittedName>
</protein>
<dbReference type="AlphaFoldDB" id="A0A644XB17"/>
<evidence type="ECO:0000256" key="2">
    <source>
        <dbReference type="ARBA" id="ARBA00009130"/>
    </source>
</evidence>
<dbReference type="SUPFAM" id="SSF55424">
    <property type="entry name" value="FAD/NAD-linked reductases, dimerisation (C-terminal) domain"/>
    <property type="match status" value="1"/>
</dbReference>
<keyword evidence="9" id="KW-0575">Peroxidase</keyword>
<dbReference type="InterPro" id="IPR036188">
    <property type="entry name" value="FAD/NAD-bd_sf"/>
</dbReference>
<sequence>MSKIVILGGVAAGMSAASKAIRMDKNHKITVYTDERYISYSACVLPYFVKGIYEKDVILRTPEAFQKMGVDVQLDCRATAMDPAAKTVTITTKEGRSFTDTYDKLIIATGARAIKPSLPGIDLPGIYQVKKIPDVNAIRSILRAHEVKKAVVVGGGFIGLEMTEALSSYGVEVTLLEFAPQLVAPLDPDMAAMIEAHLVEKGVSVHTNEGVTAFEGEGKVQRAVTCKNTYPADMVILAIGVVPNSEFAARAGVRTGAKNAILVNEYLETNLPDVYAAGDCATARHLVSGQDVFIPLGTTANKQGKVAGENAAGGHAAFPGIVGTTVFKVMDLEAGRTGLSTAEAAAMGRPVWEVKATTETKATYYPGWGKCTMKLIMDKETNVIVGAQIVGNETAAKRIDLLVPCVQLGLTPADLAKFDISYAPPFCHPMDVAQAAANVALSQIQN</sequence>
<keyword evidence="5 9" id="KW-0560">Oxidoreductase</keyword>
<proteinExistence type="inferred from homology"/>
<evidence type="ECO:0000256" key="5">
    <source>
        <dbReference type="ARBA" id="ARBA00023002"/>
    </source>
</evidence>
<dbReference type="EC" id="1.11.1.1" evidence="9"/>
<feature type="domain" description="Pyridine nucleotide-disulphide oxidoreductase dimerisation" evidence="7">
    <location>
        <begin position="327"/>
        <end position="426"/>
    </location>
</feature>
<evidence type="ECO:0000256" key="3">
    <source>
        <dbReference type="ARBA" id="ARBA00022630"/>
    </source>
</evidence>
<evidence type="ECO:0000259" key="7">
    <source>
        <dbReference type="Pfam" id="PF02852"/>
    </source>
</evidence>
<evidence type="ECO:0000256" key="6">
    <source>
        <dbReference type="ARBA" id="ARBA00023284"/>
    </source>
</evidence>
<keyword evidence="3" id="KW-0285">Flavoprotein</keyword>
<dbReference type="InterPro" id="IPR004099">
    <property type="entry name" value="Pyr_nucl-diS_OxRdtase_dimer"/>
</dbReference>
<organism evidence="9">
    <name type="scientific">bioreactor metagenome</name>
    <dbReference type="NCBI Taxonomy" id="1076179"/>
    <lineage>
        <taxon>unclassified sequences</taxon>
        <taxon>metagenomes</taxon>
        <taxon>ecological metagenomes</taxon>
    </lineage>
</organism>
<dbReference type="GO" id="GO:0016692">
    <property type="term" value="F:NADH peroxidase activity"/>
    <property type="evidence" value="ECO:0007669"/>
    <property type="project" value="UniProtKB-EC"/>
</dbReference>
<keyword evidence="4" id="KW-0274">FAD</keyword>
<gene>
    <name evidence="9" type="primary">npr_3</name>
    <name evidence="9" type="ORF">SDC9_59767</name>
</gene>